<feature type="transmembrane region" description="Helical" evidence="6">
    <location>
        <begin position="72"/>
        <end position="97"/>
    </location>
</feature>
<evidence type="ECO:0000256" key="5">
    <source>
        <dbReference type="ARBA" id="ARBA00023136"/>
    </source>
</evidence>
<dbReference type="InterPro" id="IPR007267">
    <property type="entry name" value="GtrA_DPMS_TM"/>
</dbReference>
<accession>A0A1Y5Q6N0</accession>
<evidence type="ECO:0000256" key="4">
    <source>
        <dbReference type="ARBA" id="ARBA00022989"/>
    </source>
</evidence>
<evidence type="ECO:0000259" key="7">
    <source>
        <dbReference type="Pfam" id="PF04138"/>
    </source>
</evidence>
<evidence type="ECO:0000256" key="3">
    <source>
        <dbReference type="ARBA" id="ARBA00022692"/>
    </source>
</evidence>
<name>A0A1Y5Q6N0_9GAMM</name>
<feature type="transmembrane region" description="Helical" evidence="6">
    <location>
        <begin position="12"/>
        <end position="34"/>
    </location>
</feature>
<comment type="similarity">
    <text evidence="2">Belongs to the GtrA family.</text>
</comment>
<evidence type="ECO:0000256" key="2">
    <source>
        <dbReference type="ARBA" id="ARBA00009399"/>
    </source>
</evidence>
<organism evidence="8">
    <name type="scientific">uncultured Stenotrophomonas sp</name>
    <dbReference type="NCBI Taxonomy" id="165438"/>
    <lineage>
        <taxon>Bacteria</taxon>
        <taxon>Pseudomonadati</taxon>
        <taxon>Pseudomonadota</taxon>
        <taxon>Gammaproteobacteria</taxon>
        <taxon>Lysobacterales</taxon>
        <taxon>Lysobacteraceae</taxon>
        <taxon>Stenotrophomonas</taxon>
        <taxon>environmental samples</taxon>
    </lineage>
</organism>
<evidence type="ECO:0000313" key="8">
    <source>
        <dbReference type="EMBL" id="SBV37962.1"/>
    </source>
</evidence>
<reference evidence="8" key="1">
    <citation type="submission" date="2016-03" db="EMBL/GenBank/DDBJ databases">
        <authorList>
            <person name="Ploux O."/>
        </authorList>
    </citation>
    <scope>NUCLEOTIDE SEQUENCE</scope>
    <source>
        <strain evidence="8">UC10</strain>
    </source>
</reference>
<comment type="subcellular location">
    <subcellularLocation>
        <location evidence="1">Membrane</location>
        <topology evidence="1">Multi-pass membrane protein</topology>
    </subcellularLocation>
</comment>
<dbReference type="GO" id="GO:0005886">
    <property type="term" value="C:plasma membrane"/>
    <property type="evidence" value="ECO:0007669"/>
    <property type="project" value="TreeGrafter"/>
</dbReference>
<keyword evidence="4 6" id="KW-1133">Transmembrane helix</keyword>
<dbReference type="PANTHER" id="PTHR38459:SF1">
    <property type="entry name" value="PROPHAGE BACTOPRENOL-LINKED GLUCOSE TRANSLOCASE HOMOLOG"/>
    <property type="match status" value="1"/>
</dbReference>
<evidence type="ECO:0000256" key="1">
    <source>
        <dbReference type="ARBA" id="ARBA00004141"/>
    </source>
</evidence>
<keyword evidence="3 6" id="KW-0812">Transmembrane</keyword>
<sequence length="173" mass="18368">MSLFRQGSQYLAIGLLQLLLDWLVFVAATAAGLPPVPGNLLGRVSGALLGFWLNGRYTFASGGERRHGWDRFARFLGLWLLMTAISTWLVALVAHALGLQMAWLAKPVVEGALAAEDLQGIGCQLRQRGGALCALAVEAGRPHSRSRRCAGRGELLPAAAHGLSLSRNSVGAT</sequence>
<feature type="transmembrane region" description="Helical" evidence="6">
    <location>
        <begin position="40"/>
        <end position="60"/>
    </location>
</feature>
<proteinExistence type="inferred from homology"/>
<gene>
    <name evidence="8" type="ORF">STPYR_12905</name>
</gene>
<feature type="domain" description="GtrA/DPMS transmembrane" evidence="7">
    <location>
        <begin position="9"/>
        <end position="106"/>
    </location>
</feature>
<protein>
    <submittedName>
        <fullName evidence="8">Putative transmembrane protein (Modular protein)</fullName>
    </submittedName>
</protein>
<dbReference type="Pfam" id="PF04138">
    <property type="entry name" value="GtrA_DPMS_TM"/>
    <property type="match status" value="1"/>
</dbReference>
<dbReference type="GO" id="GO:0000271">
    <property type="term" value="P:polysaccharide biosynthetic process"/>
    <property type="evidence" value="ECO:0007669"/>
    <property type="project" value="InterPro"/>
</dbReference>
<dbReference type="AlphaFoldDB" id="A0A1Y5Q6N0"/>
<dbReference type="EMBL" id="FLTS01000001">
    <property type="protein sequence ID" value="SBV37962.1"/>
    <property type="molecule type" value="Genomic_DNA"/>
</dbReference>
<dbReference type="InterPro" id="IPR051401">
    <property type="entry name" value="GtrA_CellWall_Glycosyl"/>
</dbReference>
<dbReference type="PANTHER" id="PTHR38459">
    <property type="entry name" value="PROPHAGE BACTOPRENOL-LINKED GLUCOSE TRANSLOCASE HOMOLOG"/>
    <property type="match status" value="1"/>
</dbReference>
<evidence type="ECO:0000256" key="6">
    <source>
        <dbReference type="SAM" id="Phobius"/>
    </source>
</evidence>
<keyword evidence="5 6" id="KW-0472">Membrane</keyword>